<comment type="caution">
    <text evidence="2">The sequence shown here is derived from an EMBL/GenBank/DDBJ whole genome shotgun (WGS) entry which is preliminary data.</text>
</comment>
<dbReference type="PROSITE" id="PS51257">
    <property type="entry name" value="PROKAR_LIPOPROTEIN"/>
    <property type="match status" value="1"/>
</dbReference>
<evidence type="ECO:0000313" key="2">
    <source>
        <dbReference type="EMBL" id="MDC3983183.1"/>
    </source>
</evidence>
<sequence>MQIDRSRFLLLTATMASGACGGAAQPGAGDPVVAAPVVTLPEEDKPAESRTTAGSPGQPGVGEPSEEVRATLEGAGSSSGDEPSVCDDGGPAPKGCDTLRAPGPQCESFIDTRDMCGKLAHGLKPRVAEKVVDCLLAKSGKQSLCTFDIANQCGMSAVRKASCIEPSTQSACAPAVKSCGGRLAMKDCQALLSSVNRKNRENMLACVTEGCSIDYCMYSVE</sequence>
<evidence type="ECO:0000256" key="1">
    <source>
        <dbReference type="SAM" id="MobiDB-lite"/>
    </source>
</evidence>
<dbReference type="RefSeq" id="WP_272421002.1">
    <property type="nucleotide sequence ID" value="NZ_JAGTJJ010000012.1"/>
</dbReference>
<protein>
    <submittedName>
        <fullName evidence="2">Uncharacterized protein</fullName>
    </submittedName>
</protein>
<feature type="region of interest" description="Disordered" evidence="1">
    <location>
        <begin position="20"/>
        <end position="93"/>
    </location>
</feature>
<keyword evidence="3" id="KW-1185">Reference proteome</keyword>
<reference evidence="2 3" key="1">
    <citation type="submission" date="2021-04" db="EMBL/GenBank/DDBJ databases">
        <title>Genome analysis of Polyangium sp.</title>
        <authorList>
            <person name="Li Y."/>
            <person name="Wang J."/>
        </authorList>
    </citation>
    <scope>NUCLEOTIDE SEQUENCE [LARGE SCALE GENOMIC DNA]</scope>
    <source>
        <strain evidence="2 3">SDU14</strain>
    </source>
</reference>
<dbReference type="Proteomes" id="UP001151081">
    <property type="component" value="Unassembled WGS sequence"/>
</dbReference>
<dbReference type="EMBL" id="JAGTJJ010000012">
    <property type="protein sequence ID" value="MDC3983183.1"/>
    <property type="molecule type" value="Genomic_DNA"/>
</dbReference>
<accession>A0A9X4ASH3</accession>
<evidence type="ECO:0000313" key="3">
    <source>
        <dbReference type="Proteomes" id="UP001151081"/>
    </source>
</evidence>
<organism evidence="2 3">
    <name type="scientific">Polyangium jinanense</name>
    <dbReference type="NCBI Taxonomy" id="2829994"/>
    <lineage>
        <taxon>Bacteria</taxon>
        <taxon>Pseudomonadati</taxon>
        <taxon>Myxococcota</taxon>
        <taxon>Polyangia</taxon>
        <taxon>Polyangiales</taxon>
        <taxon>Polyangiaceae</taxon>
        <taxon>Polyangium</taxon>
    </lineage>
</organism>
<proteinExistence type="predicted"/>
<name>A0A9X4ASH3_9BACT</name>
<feature type="compositionally biased region" description="Low complexity" evidence="1">
    <location>
        <begin position="20"/>
        <end position="38"/>
    </location>
</feature>
<dbReference type="AlphaFoldDB" id="A0A9X4ASH3"/>
<gene>
    <name evidence="2" type="ORF">KEG57_21910</name>
</gene>